<evidence type="ECO:0000313" key="4">
    <source>
        <dbReference type="Proteomes" id="UP000247409"/>
    </source>
</evidence>
<feature type="domain" description="PPIase cyclophilin-type" evidence="2">
    <location>
        <begin position="88"/>
        <end position="244"/>
    </location>
</feature>
<gene>
    <name evidence="3" type="ORF">BWQ96_06045</name>
</gene>
<dbReference type="InterPro" id="IPR029000">
    <property type="entry name" value="Cyclophilin-like_dom_sf"/>
</dbReference>
<keyword evidence="1 3" id="KW-0413">Isomerase</keyword>
<dbReference type="PANTHER" id="PTHR11071">
    <property type="entry name" value="PEPTIDYL-PROLYL CIS-TRANS ISOMERASE"/>
    <property type="match status" value="1"/>
</dbReference>
<dbReference type="STRING" id="448386.A0A2V3IQ21"/>
<dbReference type="Pfam" id="PF00160">
    <property type="entry name" value="Pro_isomerase"/>
    <property type="match status" value="1"/>
</dbReference>
<dbReference type="SUPFAM" id="SSF50891">
    <property type="entry name" value="Cyclophilin-like"/>
    <property type="match status" value="1"/>
</dbReference>
<dbReference type="Proteomes" id="UP000247409">
    <property type="component" value="Unassembled WGS sequence"/>
</dbReference>
<dbReference type="EC" id="5.2.1.8" evidence="1"/>
<comment type="function">
    <text evidence="1">PPIases accelerate the folding of proteins. It catalyzes the cis-trans isomerization of proline imidic peptide bonds in oligopeptides.</text>
</comment>
<name>A0A2V3IQ21_9FLOR</name>
<dbReference type="AlphaFoldDB" id="A0A2V3IQ21"/>
<keyword evidence="1" id="KW-0697">Rotamase</keyword>
<protein>
    <recommendedName>
        <fullName evidence="1">Peptidyl-prolyl cis-trans isomerase</fullName>
        <shortName evidence="1">PPIase</shortName>
        <ecNumber evidence="1">5.2.1.8</ecNumber>
    </recommendedName>
</protein>
<accession>A0A2V3IQ21</accession>
<dbReference type="PRINTS" id="PR00153">
    <property type="entry name" value="CSAPPISMRASE"/>
</dbReference>
<comment type="catalytic activity">
    <reaction evidence="1">
        <text>[protein]-peptidylproline (omega=180) = [protein]-peptidylproline (omega=0)</text>
        <dbReference type="Rhea" id="RHEA:16237"/>
        <dbReference type="Rhea" id="RHEA-COMP:10747"/>
        <dbReference type="Rhea" id="RHEA-COMP:10748"/>
        <dbReference type="ChEBI" id="CHEBI:83833"/>
        <dbReference type="ChEBI" id="CHEBI:83834"/>
        <dbReference type="EC" id="5.2.1.8"/>
    </reaction>
</comment>
<reference evidence="3 4" key="1">
    <citation type="journal article" date="2018" name="Mol. Biol. Evol.">
        <title>Analysis of the draft genome of the red seaweed Gracilariopsis chorda provides insights into genome size evolution in Rhodophyta.</title>
        <authorList>
            <person name="Lee J."/>
            <person name="Yang E.C."/>
            <person name="Graf L."/>
            <person name="Yang J.H."/>
            <person name="Qiu H."/>
            <person name="Zel Zion U."/>
            <person name="Chan C.X."/>
            <person name="Stephens T.G."/>
            <person name="Weber A.P.M."/>
            <person name="Boo G.H."/>
            <person name="Boo S.M."/>
            <person name="Kim K.M."/>
            <person name="Shin Y."/>
            <person name="Jung M."/>
            <person name="Lee S.J."/>
            <person name="Yim H.S."/>
            <person name="Lee J.H."/>
            <person name="Bhattacharya D."/>
            <person name="Yoon H.S."/>
        </authorList>
    </citation>
    <scope>NUCLEOTIDE SEQUENCE [LARGE SCALE GENOMIC DNA]</scope>
    <source>
        <strain evidence="3 4">SKKU-2015</strain>
        <tissue evidence="3">Whole body</tissue>
    </source>
</reference>
<dbReference type="GO" id="GO:0006457">
    <property type="term" value="P:protein folding"/>
    <property type="evidence" value="ECO:0007669"/>
    <property type="project" value="TreeGrafter"/>
</dbReference>
<dbReference type="InterPro" id="IPR002130">
    <property type="entry name" value="Cyclophilin-type_PPIase_dom"/>
</dbReference>
<dbReference type="GO" id="GO:0003755">
    <property type="term" value="F:peptidyl-prolyl cis-trans isomerase activity"/>
    <property type="evidence" value="ECO:0007669"/>
    <property type="project" value="UniProtKB-UniRule"/>
</dbReference>
<organism evidence="3 4">
    <name type="scientific">Gracilariopsis chorda</name>
    <dbReference type="NCBI Taxonomy" id="448386"/>
    <lineage>
        <taxon>Eukaryota</taxon>
        <taxon>Rhodophyta</taxon>
        <taxon>Florideophyceae</taxon>
        <taxon>Rhodymeniophycidae</taxon>
        <taxon>Gracilariales</taxon>
        <taxon>Gracilariaceae</taxon>
        <taxon>Gracilariopsis</taxon>
    </lineage>
</organism>
<keyword evidence="4" id="KW-1185">Reference proteome</keyword>
<dbReference type="OrthoDB" id="193499at2759"/>
<proteinExistence type="inferred from homology"/>
<dbReference type="GO" id="GO:0005737">
    <property type="term" value="C:cytoplasm"/>
    <property type="evidence" value="ECO:0007669"/>
    <property type="project" value="TreeGrafter"/>
</dbReference>
<evidence type="ECO:0000256" key="1">
    <source>
        <dbReference type="RuleBase" id="RU363019"/>
    </source>
</evidence>
<evidence type="ECO:0000313" key="3">
    <source>
        <dbReference type="EMBL" id="PXF44185.1"/>
    </source>
</evidence>
<evidence type="ECO:0000259" key="2">
    <source>
        <dbReference type="PROSITE" id="PS50072"/>
    </source>
</evidence>
<comment type="caution">
    <text evidence="3">The sequence shown here is derived from an EMBL/GenBank/DDBJ whole genome shotgun (WGS) entry which is preliminary data.</text>
</comment>
<sequence length="254" mass="27777">MSRAPTSPTLFVSSIPMPPTLNKPHTRSTRAVTCCSTGAHGRTWSRRSVLLTFSSAVILPTLAALAEDDKAGQVDVAENEPAITNRVFIDLQQANGRTGRLTIALYGTVVPDTVDNFLRLIDNGYRDTKVYRVVNGLTIQLGDVLRNGGKSGRAATETGVLEAENYRISHSVPGILSMVVKDGMVDSRFFVTTRPGDSRYLDGRYVAFGRVESGMDTLYELDRIPNSNGFVRRPVSVRIASCGRVEHDMVAMRI</sequence>
<dbReference type="PROSITE" id="PS50072">
    <property type="entry name" value="CSA_PPIASE_2"/>
    <property type="match status" value="1"/>
</dbReference>
<dbReference type="Gene3D" id="2.40.100.10">
    <property type="entry name" value="Cyclophilin-like"/>
    <property type="match status" value="1"/>
</dbReference>
<dbReference type="EMBL" id="NBIV01000098">
    <property type="protein sequence ID" value="PXF44185.1"/>
    <property type="molecule type" value="Genomic_DNA"/>
</dbReference>
<dbReference type="GO" id="GO:0016018">
    <property type="term" value="F:cyclosporin A binding"/>
    <property type="evidence" value="ECO:0007669"/>
    <property type="project" value="TreeGrafter"/>
</dbReference>
<dbReference type="CDD" id="cd00317">
    <property type="entry name" value="cyclophilin"/>
    <property type="match status" value="1"/>
</dbReference>
<dbReference type="PANTHER" id="PTHR11071:SF561">
    <property type="entry name" value="PEPTIDYL-PROLYL CIS-TRANS ISOMERASE D-RELATED"/>
    <property type="match status" value="1"/>
</dbReference>
<comment type="similarity">
    <text evidence="1">Belongs to the cyclophilin-type PPIase family.</text>
</comment>